<dbReference type="Pfam" id="PF17200">
    <property type="entry name" value="sCache_2"/>
    <property type="match status" value="1"/>
</dbReference>
<dbReference type="InterPro" id="IPR004090">
    <property type="entry name" value="Chemotax_Me-accpt_rcpt"/>
</dbReference>
<evidence type="ECO:0000256" key="11">
    <source>
        <dbReference type="SAM" id="MobiDB-lite"/>
    </source>
</evidence>
<dbReference type="CDD" id="cd06225">
    <property type="entry name" value="HAMP"/>
    <property type="match status" value="1"/>
</dbReference>
<feature type="domain" description="Methyl-accepting transducer" evidence="13">
    <location>
        <begin position="288"/>
        <end position="524"/>
    </location>
</feature>
<keyword evidence="3" id="KW-0145">Chemotaxis</keyword>
<evidence type="ECO:0000256" key="1">
    <source>
        <dbReference type="ARBA" id="ARBA00004429"/>
    </source>
</evidence>
<dbReference type="Proteomes" id="UP000028530">
    <property type="component" value="Chromosome"/>
</dbReference>
<keyword evidence="17" id="KW-1185">Reference proteome</keyword>
<evidence type="ECO:0000256" key="3">
    <source>
        <dbReference type="ARBA" id="ARBA00022500"/>
    </source>
</evidence>
<accession>A0ABM5VW54</accession>
<dbReference type="SMART" id="SM00283">
    <property type="entry name" value="MA"/>
    <property type="match status" value="1"/>
</dbReference>
<dbReference type="PROSITE" id="PS50885">
    <property type="entry name" value="HAMP"/>
    <property type="match status" value="1"/>
</dbReference>
<organism evidence="16 17">
    <name type="scientific">Ectopseudomonas mendocina S5.2</name>
    <dbReference type="NCBI Taxonomy" id="1225174"/>
    <lineage>
        <taxon>Bacteria</taxon>
        <taxon>Pseudomonadati</taxon>
        <taxon>Pseudomonadota</taxon>
        <taxon>Gammaproteobacteria</taxon>
        <taxon>Pseudomonadales</taxon>
        <taxon>Pseudomonadaceae</taxon>
        <taxon>Ectopseudomonas</taxon>
    </lineage>
</organism>
<evidence type="ECO:0000256" key="7">
    <source>
        <dbReference type="ARBA" id="ARBA00023136"/>
    </source>
</evidence>
<keyword evidence="8 10" id="KW-0807">Transducer</keyword>
<evidence type="ECO:0000256" key="2">
    <source>
        <dbReference type="ARBA" id="ARBA00022475"/>
    </source>
</evidence>
<dbReference type="InterPro" id="IPR003660">
    <property type="entry name" value="HAMP_dom"/>
</dbReference>
<dbReference type="SMART" id="SM01049">
    <property type="entry name" value="Cache_2"/>
    <property type="match status" value="1"/>
</dbReference>
<dbReference type="SMART" id="SM00304">
    <property type="entry name" value="HAMP"/>
    <property type="match status" value="1"/>
</dbReference>
<comment type="similarity">
    <text evidence="9">Belongs to the methyl-accepting chemotaxis (MCP) protein family.</text>
</comment>
<comment type="subcellular location">
    <subcellularLocation>
        <location evidence="1">Cell inner membrane</location>
        <topology evidence="1">Multi-pass membrane protein</topology>
    </subcellularLocation>
</comment>
<keyword evidence="4" id="KW-0997">Cell inner membrane</keyword>
<feature type="transmembrane region" description="Helical" evidence="12">
    <location>
        <begin position="205"/>
        <end position="232"/>
    </location>
</feature>
<keyword evidence="6 12" id="KW-1133">Transmembrane helix</keyword>
<feature type="domain" description="HAMP" evidence="15">
    <location>
        <begin position="229"/>
        <end position="283"/>
    </location>
</feature>
<dbReference type="RefSeq" id="WP_017362927.1">
    <property type="nucleotide sequence ID" value="NZ_CP013124.1"/>
</dbReference>
<keyword evidence="2" id="KW-1003">Cell membrane</keyword>
<evidence type="ECO:0000256" key="8">
    <source>
        <dbReference type="ARBA" id="ARBA00023224"/>
    </source>
</evidence>
<name>A0ABM5VW54_ECTME</name>
<evidence type="ECO:0000256" key="6">
    <source>
        <dbReference type="ARBA" id="ARBA00022989"/>
    </source>
</evidence>
<evidence type="ECO:0000256" key="10">
    <source>
        <dbReference type="PROSITE-ProRule" id="PRU00284"/>
    </source>
</evidence>
<dbReference type="PRINTS" id="PR00260">
    <property type="entry name" value="CHEMTRNSDUCR"/>
</dbReference>
<evidence type="ECO:0000256" key="4">
    <source>
        <dbReference type="ARBA" id="ARBA00022519"/>
    </source>
</evidence>
<dbReference type="PANTHER" id="PTHR32089:SF119">
    <property type="entry name" value="METHYL-ACCEPTING CHEMOTAXIS PROTEIN CTPL"/>
    <property type="match status" value="1"/>
</dbReference>
<protein>
    <submittedName>
        <fullName evidence="16">Chemotaxis protein</fullName>
    </submittedName>
</protein>
<dbReference type="Pfam" id="PF00672">
    <property type="entry name" value="HAMP"/>
    <property type="match status" value="1"/>
</dbReference>
<gene>
    <name evidence="16" type="ORF">DW68_010715</name>
</gene>
<dbReference type="PROSITE" id="PS50192">
    <property type="entry name" value="T_SNARE"/>
    <property type="match status" value="1"/>
</dbReference>
<dbReference type="InterPro" id="IPR033480">
    <property type="entry name" value="sCache_2"/>
</dbReference>
<dbReference type="Pfam" id="PF00015">
    <property type="entry name" value="MCPsignal"/>
    <property type="match status" value="1"/>
</dbReference>
<dbReference type="PROSITE" id="PS50111">
    <property type="entry name" value="CHEMOTAXIS_TRANSDUC_2"/>
    <property type="match status" value="1"/>
</dbReference>
<proteinExistence type="inferred from homology"/>
<evidence type="ECO:0000313" key="16">
    <source>
        <dbReference type="EMBL" id="ALN19075.1"/>
    </source>
</evidence>
<dbReference type="EMBL" id="CP013124">
    <property type="protein sequence ID" value="ALN19075.1"/>
    <property type="molecule type" value="Genomic_DNA"/>
</dbReference>
<evidence type="ECO:0000256" key="12">
    <source>
        <dbReference type="SAM" id="Phobius"/>
    </source>
</evidence>
<dbReference type="Gene3D" id="3.30.450.20">
    <property type="entry name" value="PAS domain"/>
    <property type="match status" value="1"/>
</dbReference>
<evidence type="ECO:0000313" key="17">
    <source>
        <dbReference type="Proteomes" id="UP000028530"/>
    </source>
</evidence>
<dbReference type="SUPFAM" id="SSF58104">
    <property type="entry name" value="Methyl-accepting chemotaxis protein (MCP) signaling domain"/>
    <property type="match status" value="1"/>
</dbReference>
<dbReference type="InterPro" id="IPR000727">
    <property type="entry name" value="T_SNARE_dom"/>
</dbReference>
<keyword evidence="7 12" id="KW-0472">Membrane</keyword>
<feature type="region of interest" description="Disordered" evidence="11">
    <location>
        <begin position="338"/>
        <end position="357"/>
    </location>
</feature>
<sequence>MRLTLKAKVILLALVPVILFALVLSGTAARVLQSLAADEVAETRERLMQEKRSELEHYIQIALGSVKGLYDGAAQGDMASREQAIAVLSKIKYGADGYFFGHDSNVVRLFRGDSPVDVGKSLADRRDPNGVYINRELVNVAKNNSYFVNYSSPLPGNESVMVPKLAYSYYLPKWDMALGTALNLDGIEARISEVQEDIDQRIDTIITSIVVVAAILLLVFGVIGVWLGNAFLRPLQQIKANLDDIAAGEGDLTRRLPVTSDDELGQLAGSFNRFVEKVHGLVRQIVEMTGQLTELVNQVSDQAQRSEQAMAQQRHETDQVATAINEMSAAAHEVAKSAQNAAEAAQQTDREGQAAKSVVDGSIQRIHSLVEDIRSSGVSLDSLQQDVQSIVSVLDVIRSIAEQTNLLALNAAIEAARAGEAGRGFAVVADEVRALASRTQQSTQEIQGMIDRLQQGTQQSVTSMRRSSDAGELTSAQANKAGESLDAIAQLIATINAMNAQIASAAEEQTAVAEEINRSVHQIAVAVDSVADETERGAQTARSLAGLGDRLGALVRQFRI</sequence>
<feature type="compositionally biased region" description="Low complexity" evidence="11">
    <location>
        <begin position="338"/>
        <end position="347"/>
    </location>
</feature>
<evidence type="ECO:0000259" key="14">
    <source>
        <dbReference type="PROSITE" id="PS50192"/>
    </source>
</evidence>
<feature type="domain" description="T-SNARE coiled-coil homology" evidence="14">
    <location>
        <begin position="475"/>
        <end position="537"/>
    </location>
</feature>
<dbReference type="CDD" id="cd11386">
    <property type="entry name" value="MCP_signal"/>
    <property type="match status" value="1"/>
</dbReference>
<evidence type="ECO:0000256" key="9">
    <source>
        <dbReference type="ARBA" id="ARBA00029447"/>
    </source>
</evidence>
<dbReference type="GeneID" id="57606334"/>
<dbReference type="Gene3D" id="1.10.287.950">
    <property type="entry name" value="Methyl-accepting chemotaxis protein"/>
    <property type="match status" value="1"/>
</dbReference>
<evidence type="ECO:0000259" key="15">
    <source>
        <dbReference type="PROSITE" id="PS50885"/>
    </source>
</evidence>
<dbReference type="PANTHER" id="PTHR32089">
    <property type="entry name" value="METHYL-ACCEPTING CHEMOTAXIS PROTEIN MCPB"/>
    <property type="match status" value="1"/>
</dbReference>
<keyword evidence="5 12" id="KW-0812">Transmembrane</keyword>
<evidence type="ECO:0000256" key="5">
    <source>
        <dbReference type="ARBA" id="ARBA00022692"/>
    </source>
</evidence>
<reference evidence="16 17" key="1">
    <citation type="submission" date="2015-11" db="EMBL/GenBank/DDBJ databases">
        <authorList>
            <person name="Chong T.M."/>
            <person name="Chan K.G."/>
            <person name="Dessaux Y."/>
        </authorList>
    </citation>
    <scope>NUCLEOTIDE SEQUENCE [LARGE SCALE GENOMIC DNA]</scope>
    <source>
        <strain evidence="16 17">S5.2</strain>
    </source>
</reference>
<evidence type="ECO:0000259" key="13">
    <source>
        <dbReference type="PROSITE" id="PS50111"/>
    </source>
</evidence>
<dbReference type="InterPro" id="IPR004089">
    <property type="entry name" value="MCPsignal_dom"/>
</dbReference>